<sequence>LADLGRRPRHLGRLPNVSGSFLARRKRSKRSTSSLEVALGRAGRRLPVGAQSSFYSTFQPGLLVIPRAFEAGVSVRTRTEGFGLSCGAHQSVVDCFFFCFFFRVCLRVETFTPRACGPTLWATISRAAGGPRSGSGS</sequence>
<organism evidence="1">
    <name type="scientific">Ixodes ricinus</name>
    <name type="common">Common tick</name>
    <name type="synonym">Acarus ricinus</name>
    <dbReference type="NCBI Taxonomy" id="34613"/>
    <lineage>
        <taxon>Eukaryota</taxon>
        <taxon>Metazoa</taxon>
        <taxon>Ecdysozoa</taxon>
        <taxon>Arthropoda</taxon>
        <taxon>Chelicerata</taxon>
        <taxon>Arachnida</taxon>
        <taxon>Acari</taxon>
        <taxon>Parasitiformes</taxon>
        <taxon>Ixodida</taxon>
        <taxon>Ixodoidea</taxon>
        <taxon>Ixodidae</taxon>
        <taxon>Ixodinae</taxon>
        <taxon>Ixodes</taxon>
    </lineage>
</organism>
<protein>
    <submittedName>
        <fullName evidence="1">Uncharacterized protein</fullName>
    </submittedName>
</protein>
<evidence type="ECO:0000313" key="1">
    <source>
        <dbReference type="EMBL" id="JAB83239.1"/>
    </source>
</evidence>
<dbReference type="AlphaFoldDB" id="V5HX12"/>
<feature type="non-terminal residue" evidence="1">
    <location>
        <position position="1"/>
    </location>
</feature>
<name>V5HX12_IXORI</name>
<proteinExistence type="evidence at transcript level"/>
<reference evidence="1" key="1">
    <citation type="journal article" date="2015" name="Sci. Rep.">
        <title>Tissue- and time-dependent transcription in Ixodes ricinus salivary glands and midguts when blood feeding on the vertebrate host.</title>
        <authorList>
            <person name="Kotsyfakis M."/>
            <person name="Schwarz A."/>
            <person name="Erhart J."/>
            <person name="Ribeiro J.M."/>
        </authorList>
    </citation>
    <scope>NUCLEOTIDE SEQUENCE</scope>
    <source>
        <tissue evidence="1">Salivary gland and midgut</tissue>
    </source>
</reference>
<accession>V5HX12</accession>
<dbReference type="EMBL" id="GANP01001229">
    <property type="protein sequence ID" value="JAB83239.1"/>
    <property type="molecule type" value="mRNA"/>
</dbReference>